<sequence length="67" mass="6999">MGIPYSAQRKEREVVLRNRQPQLVPKPETMSSDGGESASRGGSPATSSLLGDSKLDTLPGGELSGLT</sequence>
<proteinExistence type="predicted"/>
<feature type="region of interest" description="Disordered" evidence="1">
    <location>
        <begin position="1"/>
        <end position="67"/>
    </location>
</feature>
<name>A0A212CTP8_CEREH</name>
<dbReference type="EMBL" id="MKHE01000012">
    <property type="protein sequence ID" value="OWK09224.1"/>
    <property type="molecule type" value="Genomic_DNA"/>
</dbReference>
<evidence type="ECO:0000256" key="1">
    <source>
        <dbReference type="SAM" id="MobiDB-lite"/>
    </source>
</evidence>
<dbReference type="Proteomes" id="UP000242450">
    <property type="component" value="Chromosome 12"/>
</dbReference>
<comment type="caution">
    <text evidence="2">The sequence shown here is derived from an EMBL/GenBank/DDBJ whole genome shotgun (WGS) entry which is preliminary data.</text>
</comment>
<protein>
    <submittedName>
        <fullName evidence="2">Uncharacterized protein</fullName>
    </submittedName>
</protein>
<organism evidence="2 3">
    <name type="scientific">Cervus elaphus hippelaphus</name>
    <name type="common">European red deer</name>
    <dbReference type="NCBI Taxonomy" id="46360"/>
    <lineage>
        <taxon>Eukaryota</taxon>
        <taxon>Metazoa</taxon>
        <taxon>Chordata</taxon>
        <taxon>Craniata</taxon>
        <taxon>Vertebrata</taxon>
        <taxon>Euteleostomi</taxon>
        <taxon>Mammalia</taxon>
        <taxon>Eutheria</taxon>
        <taxon>Laurasiatheria</taxon>
        <taxon>Artiodactyla</taxon>
        <taxon>Ruminantia</taxon>
        <taxon>Pecora</taxon>
        <taxon>Cervidae</taxon>
        <taxon>Cervinae</taxon>
        <taxon>Cervus</taxon>
    </lineage>
</organism>
<evidence type="ECO:0000313" key="3">
    <source>
        <dbReference type="Proteomes" id="UP000242450"/>
    </source>
</evidence>
<gene>
    <name evidence="2" type="ORF">Celaphus_00006394</name>
</gene>
<reference evidence="2 3" key="1">
    <citation type="journal article" date="2018" name="Mol. Genet. Genomics">
        <title>The red deer Cervus elaphus genome CerEla1.0: sequencing, annotating, genes, and chromosomes.</title>
        <authorList>
            <person name="Bana N.A."/>
            <person name="Nyiri A."/>
            <person name="Nagy J."/>
            <person name="Frank K."/>
            <person name="Nagy T."/>
            <person name="Steger V."/>
            <person name="Schiller M."/>
            <person name="Lakatos P."/>
            <person name="Sugar L."/>
            <person name="Horn P."/>
            <person name="Barta E."/>
            <person name="Orosz L."/>
        </authorList>
    </citation>
    <scope>NUCLEOTIDE SEQUENCE [LARGE SCALE GENOMIC DNA]</scope>
    <source>
        <strain evidence="2">Hungarian</strain>
    </source>
</reference>
<accession>A0A212CTP8</accession>
<dbReference type="AlphaFoldDB" id="A0A212CTP8"/>
<keyword evidence="3" id="KW-1185">Reference proteome</keyword>
<evidence type="ECO:0000313" key="2">
    <source>
        <dbReference type="EMBL" id="OWK09224.1"/>
    </source>
</evidence>